<protein>
    <submittedName>
        <fullName evidence="1">DNA encapsidation protein</fullName>
    </submittedName>
</protein>
<dbReference type="InterPro" id="IPR008784">
    <property type="entry name" value="Podovirus_Gp16"/>
</dbReference>
<dbReference type="Pfam" id="PF05894">
    <property type="entry name" value="Podovirus_Gp16"/>
    <property type="match status" value="1"/>
</dbReference>
<reference evidence="1" key="1">
    <citation type="journal article" date="2021" name="Proc. Natl. Acad. Sci. U.S.A.">
        <title>A Catalog of Tens of Thousands of Viruses from Human Metagenomes Reveals Hidden Associations with Chronic Diseases.</title>
        <authorList>
            <person name="Tisza M.J."/>
            <person name="Buck C.B."/>
        </authorList>
    </citation>
    <scope>NUCLEOTIDE SEQUENCE</scope>
    <source>
        <strain evidence="1">CtXSp1</strain>
    </source>
</reference>
<sequence length="310" mass="36295">MTVGSRGTGKSYGAKKIAIKNAIEKGEQFIYLRRHRVEQKGRFTFFDDIAHEFPGWEFAVHGNDAVMRPEGDKKWKVIGYFCVLSISQAQKSVAYPLVTTVIFDEFIIENPQIRYLDDEVRVFNNFYLTVDRYKDKTVVFMLSNSASIMNPYMLAWDIRPTSEFVRAGNGFIVCHFADDTQFRNDVAQTRFGKFILSTDEEYADYAINNKFKDDTDHFIGKKSGRANYYCTVRTQAGCFSVWTDLPFFAVQEYRPKKEIMYCISHKCMREGDIYVKPNDRIMQMMRNAWRRGFMVFDSSKSRNIFTEIFK</sequence>
<accession>A0A8S5Q027</accession>
<evidence type="ECO:0000313" key="1">
    <source>
        <dbReference type="EMBL" id="DAE11876.1"/>
    </source>
</evidence>
<proteinExistence type="predicted"/>
<organism evidence="1">
    <name type="scientific">Podoviridae sp. ctXSp1</name>
    <dbReference type="NCBI Taxonomy" id="2825256"/>
    <lineage>
        <taxon>Viruses</taxon>
        <taxon>Duplodnaviria</taxon>
        <taxon>Heunggongvirae</taxon>
        <taxon>Uroviricota</taxon>
        <taxon>Caudoviricetes</taxon>
    </lineage>
</organism>
<name>A0A8S5Q027_9CAUD</name>
<dbReference type="EMBL" id="BK015539">
    <property type="protein sequence ID" value="DAE11876.1"/>
    <property type="molecule type" value="Genomic_DNA"/>
</dbReference>